<evidence type="ECO:0000256" key="2">
    <source>
        <dbReference type="ARBA" id="ARBA00004651"/>
    </source>
</evidence>
<dbReference type="HOGENOM" id="CLU_057426_1_1_10"/>
<keyword evidence="21" id="KW-1185">Reference proteome</keyword>
<evidence type="ECO:0000256" key="12">
    <source>
        <dbReference type="ARBA" id="ARBA00022989"/>
    </source>
</evidence>
<evidence type="ECO:0000256" key="16">
    <source>
        <dbReference type="ARBA" id="ARBA00032853"/>
    </source>
</evidence>
<keyword evidence="13 19" id="KW-0472">Membrane</keyword>
<keyword evidence="9 19" id="KW-0808">Transferase</keyword>
<evidence type="ECO:0000256" key="4">
    <source>
        <dbReference type="ARBA" id="ARBA00010561"/>
    </source>
</evidence>
<dbReference type="PANTHER" id="PTHR34148">
    <property type="entry name" value="ADENOSYLCOBINAMIDE-GDP RIBAZOLETRANSFERASE"/>
    <property type="match status" value="1"/>
</dbReference>
<dbReference type="GO" id="GO:0051073">
    <property type="term" value="F:adenosylcobinamide-GDP ribazoletransferase activity"/>
    <property type="evidence" value="ECO:0007669"/>
    <property type="project" value="UniProtKB-UniRule"/>
</dbReference>
<evidence type="ECO:0000256" key="15">
    <source>
        <dbReference type="ARBA" id="ARBA00032605"/>
    </source>
</evidence>
<dbReference type="KEGG" id="fae:FAES_2599"/>
<evidence type="ECO:0000256" key="9">
    <source>
        <dbReference type="ARBA" id="ARBA00022679"/>
    </source>
</evidence>
<feature type="transmembrane region" description="Helical" evidence="19">
    <location>
        <begin position="21"/>
        <end position="42"/>
    </location>
</feature>
<evidence type="ECO:0000256" key="17">
    <source>
        <dbReference type="ARBA" id="ARBA00048623"/>
    </source>
</evidence>
<name>I0K905_9BACT</name>
<evidence type="ECO:0000256" key="7">
    <source>
        <dbReference type="ARBA" id="ARBA00022475"/>
    </source>
</evidence>
<organism evidence="20 21">
    <name type="scientific">Fibrella aestuarina BUZ 2</name>
    <dbReference type="NCBI Taxonomy" id="1166018"/>
    <lineage>
        <taxon>Bacteria</taxon>
        <taxon>Pseudomonadati</taxon>
        <taxon>Bacteroidota</taxon>
        <taxon>Cytophagia</taxon>
        <taxon>Cytophagales</taxon>
        <taxon>Spirosomataceae</taxon>
        <taxon>Fibrella</taxon>
    </lineage>
</organism>
<comment type="cofactor">
    <cofactor evidence="1 19">
        <name>Mg(2+)</name>
        <dbReference type="ChEBI" id="CHEBI:18420"/>
    </cofactor>
</comment>
<dbReference type="HAMAP" id="MF_00719">
    <property type="entry name" value="CobS"/>
    <property type="match status" value="1"/>
</dbReference>
<comment type="subcellular location">
    <subcellularLocation>
        <location evidence="2 19">Cell membrane</location>
        <topology evidence="2 19">Multi-pass membrane protein</topology>
    </subcellularLocation>
</comment>
<gene>
    <name evidence="19 20" type="primary">cobS</name>
    <name evidence="20" type="ORF">FAES_2599</name>
</gene>
<dbReference type="PANTHER" id="PTHR34148:SF1">
    <property type="entry name" value="ADENOSYLCOBINAMIDE-GDP RIBAZOLETRANSFERASE"/>
    <property type="match status" value="1"/>
</dbReference>
<feature type="transmembrane region" description="Helical" evidence="19">
    <location>
        <begin position="136"/>
        <end position="156"/>
    </location>
</feature>
<keyword evidence="12 19" id="KW-1133">Transmembrane helix</keyword>
<keyword evidence="11 19" id="KW-0460">Magnesium</keyword>
<comment type="catalytic activity">
    <reaction evidence="17 19">
        <text>alpha-ribazole + adenosylcob(III)inamide-GDP = adenosylcob(III)alamin + GMP + H(+)</text>
        <dbReference type="Rhea" id="RHEA:16049"/>
        <dbReference type="ChEBI" id="CHEBI:10329"/>
        <dbReference type="ChEBI" id="CHEBI:15378"/>
        <dbReference type="ChEBI" id="CHEBI:18408"/>
        <dbReference type="ChEBI" id="CHEBI:58115"/>
        <dbReference type="ChEBI" id="CHEBI:60487"/>
        <dbReference type="EC" id="2.7.8.26"/>
    </reaction>
</comment>
<evidence type="ECO:0000256" key="3">
    <source>
        <dbReference type="ARBA" id="ARBA00004663"/>
    </source>
</evidence>
<dbReference type="eggNOG" id="COG0368">
    <property type="taxonomic scope" value="Bacteria"/>
</dbReference>
<keyword evidence="7 19" id="KW-1003">Cell membrane</keyword>
<evidence type="ECO:0000256" key="18">
    <source>
        <dbReference type="ARBA" id="ARBA00049504"/>
    </source>
</evidence>
<dbReference type="GO" id="GO:0005886">
    <property type="term" value="C:plasma membrane"/>
    <property type="evidence" value="ECO:0007669"/>
    <property type="project" value="UniProtKB-SubCell"/>
</dbReference>
<evidence type="ECO:0000256" key="6">
    <source>
        <dbReference type="ARBA" id="ARBA00015850"/>
    </source>
</evidence>
<dbReference type="PATRIC" id="fig|1166018.3.peg.4365"/>
<evidence type="ECO:0000256" key="11">
    <source>
        <dbReference type="ARBA" id="ARBA00022842"/>
    </source>
</evidence>
<dbReference type="GO" id="GO:0008818">
    <property type="term" value="F:cobalamin 5'-phosphate synthase activity"/>
    <property type="evidence" value="ECO:0007669"/>
    <property type="project" value="UniProtKB-UniRule"/>
</dbReference>
<dbReference type="InterPro" id="IPR003805">
    <property type="entry name" value="CobS"/>
</dbReference>
<evidence type="ECO:0000256" key="19">
    <source>
        <dbReference type="HAMAP-Rule" id="MF_00719"/>
    </source>
</evidence>
<evidence type="ECO:0000256" key="8">
    <source>
        <dbReference type="ARBA" id="ARBA00022573"/>
    </source>
</evidence>
<proteinExistence type="inferred from homology"/>
<dbReference type="GO" id="GO:0009236">
    <property type="term" value="P:cobalamin biosynthetic process"/>
    <property type="evidence" value="ECO:0007669"/>
    <property type="project" value="UniProtKB-UniRule"/>
</dbReference>
<dbReference type="STRING" id="1166018.FAES_2599"/>
<dbReference type="EMBL" id="HE796683">
    <property type="protein sequence ID" value="CCH00608.1"/>
    <property type="molecule type" value="Genomic_DNA"/>
</dbReference>
<sequence>MNDELADAPAMSMRQSIHHSYRILHQLLSMKTLFFTALMFYTRLPVPKGIDHSDDKLNRSTVFFPLIGWIIGGIGVGAYWVGSVLFPPELAVLLSMIATVWATGAFHEDGFADVCDGFGGGWSKAQILTIMKDSRLGTYGTIGLGLLLAVKFFALMKLLPGEPFGWPVALKYISAHSLSRWIATTVIAAMPYARDDEQSKAKPIAKGGIRGWPLVMATVFGLLPTAVLCVLSGLWIYALFLVPLFLVRWRLMHFFQKWLDGYTGDCLGATQQLTEVITYLSYVSLVWVSL</sequence>
<dbReference type="EC" id="2.7.8.26" evidence="5 19"/>
<evidence type="ECO:0000256" key="10">
    <source>
        <dbReference type="ARBA" id="ARBA00022692"/>
    </source>
</evidence>
<evidence type="ECO:0000313" key="21">
    <source>
        <dbReference type="Proteomes" id="UP000011058"/>
    </source>
</evidence>
<comment type="similarity">
    <text evidence="4 19">Belongs to the CobS family.</text>
</comment>
<comment type="function">
    <text evidence="14 19">Joins adenosylcobinamide-GDP and alpha-ribazole to generate adenosylcobalamin (Ado-cobalamin). Also synthesizes adenosylcobalamin 5'-phosphate from adenosylcobinamide-GDP and alpha-ribazole 5'-phosphate.</text>
</comment>
<accession>I0K905</accession>
<feature type="transmembrane region" description="Helical" evidence="19">
    <location>
        <begin position="62"/>
        <end position="86"/>
    </location>
</feature>
<dbReference type="Proteomes" id="UP000011058">
    <property type="component" value="Chromosome"/>
</dbReference>
<evidence type="ECO:0000256" key="1">
    <source>
        <dbReference type="ARBA" id="ARBA00001946"/>
    </source>
</evidence>
<protein>
    <recommendedName>
        <fullName evidence="6 19">Adenosylcobinamide-GDP ribazoletransferase</fullName>
        <ecNumber evidence="5 19">2.7.8.26</ecNumber>
    </recommendedName>
    <alternativeName>
        <fullName evidence="16 19">Cobalamin synthase</fullName>
    </alternativeName>
    <alternativeName>
        <fullName evidence="15 19">Cobalamin-5'-phosphate synthase</fullName>
    </alternativeName>
</protein>
<keyword evidence="10 19" id="KW-0812">Transmembrane</keyword>
<dbReference type="Pfam" id="PF02654">
    <property type="entry name" value="CobS"/>
    <property type="match status" value="1"/>
</dbReference>
<reference evidence="20 21" key="1">
    <citation type="journal article" date="2012" name="J. Bacteriol.">
        <title>Genome Sequence of Fibrella aestuarina BUZ 2T, a Filamentous Marine Bacterium.</title>
        <authorList>
            <person name="Filippini M."/>
            <person name="Qi W."/>
            <person name="Blom J."/>
            <person name="Goesmann A."/>
            <person name="Smits T.H."/>
            <person name="Bagheri H.C."/>
        </authorList>
    </citation>
    <scope>NUCLEOTIDE SEQUENCE [LARGE SCALE GENOMIC DNA]</scope>
    <source>
        <strain evidence="21">BUZ 2T</strain>
    </source>
</reference>
<dbReference type="NCBIfam" id="NF001277">
    <property type="entry name" value="PRK00235.1-3"/>
    <property type="match status" value="1"/>
</dbReference>
<comment type="pathway">
    <text evidence="3 19">Cofactor biosynthesis; adenosylcobalamin biosynthesis; adenosylcobalamin from cob(II)yrinate a,c-diamide: step 7/7.</text>
</comment>
<evidence type="ECO:0000256" key="13">
    <source>
        <dbReference type="ARBA" id="ARBA00023136"/>
    </source>
</evidence>
<evidence type="ECO:0000256" key="5">
    <source>
        <dbReference type="ARBA" id="ARBA00013200"/>
    </source>
</evidence>
<evidence type="ECO:0000256" key="14">
    <source>
        <dbReference type="ARBA" id="ARBA00025228"/>
    </source>
</evidence>
<dbReference type="AlphaFoldDB" id="I0K905"/>
<comment type="catalytic activity">
    <reaction evidence="18 19">
        <text>alpha-ribazole 5'-phosphate + adenosylcob(III)inamide-GDP = adenosylcob(III)alamin 5'-phosphate + GMP + H(+)</text>
        <dbReference type="Rhea" id="RHEA:23560"/>
        <dbReference type="ChEBI" id="CHEBI:15378"/>
        <dbReference type="ChEBI" id="CHEBI:57918"/>
        <dbReference type="ChEBI" id="CHEBI:58115"/>
        <dbReference type="ChEBI" id="CHEBI:60487"/>
        <dbReference type="ChEBI" id="CHEBI:60493"/>
        <dbReference type="EC" id="2.7.8.26"/>
    </reaction>
</comment>
<dbReference type="UniPathway" id="UPA00148">
    <property type="reaction ID" value="UER00238"/>
</dbReference>
<keyword evidence="8 19" id="KW-0169">Cobalamin biosynthesis</keyword>
<evidence type="ECO:0000313" key="20">
    <source>
        <dbReference type="EMBL" id="CCH00608.1"/>
    </source>
</evidence>
<feature type="transmembrane region" description="Helical" evidence="19">
    <location>
        <begin position="222"/>
        <end position="247"/>
    </location>
</feature>